<comment type="pathway">
    <text evidence="18">Bacterial outer membrane biogenesis; LPS lipid A biosynthesis.</text>
</comment>
<dbReference type="Gene3D" id="3.90.550.10">
    <property type="entry name" value="Spore Coat Polysaccharide Biosynthesis Protein SpsA, Chain A"/>
    <property type="match status" value="1"/>
</dbReference>
<comment type="function">
    <text evidence="17 18">Catalyzes the last two sequential reactions in the de novo biosynthetic pathway for UDP-N-acetylglucosamine (UDP-GlcNAc). The C-terminal domain catalyzes the transfer of acetyl group from acetyl coenzyme A to glucosamine-1-phosphate (GlcN-1-P) to produce N-acetylglucosamine-1-phosphate (GlcNAc-1-P), which is converted into UDP-GlcNAc by the transfer of uridine 5-monophosphate (from uridine 5-triphosphate), a reaction catalyzed by the N-terminal domain.</text>
</comment>
<dbReference type="InterPro" id="IPR018357">
    <property type="entry name" value="Hexapep_transf_CS"/>
</dbReference>
<dbReference type="EC" id="2.7.7.23" evidence="18"/>
<dbReference type="GO" id="GO:0000902">
    <property type="term" value="P:cell morphogenesis"/>
    <property type="evidence" value="ECO:0007669"/>
    <property type="project" value="UniProtKB-UniRule"/>
</dbReference>
<feature type="region of interest" description="Pyrophosphorylase" evidence="18">
    <location>
        <begin position="1"/>
        <end position="235"/>
    </location>
</feature>
<evidence type="ECO:0000259" key="19">
    <source>
        <dbReference type="Pfam" id="PF12804"/>
    </source>
</evidence>
<organism evidence="20 21">
    <name type="scientific">Candidatus Blochmannia vicinus</name>
    <name type="common">nom. nud.</name>
    <dbReference type="NCBI Taxonomy" id="251540"/>
    <lineage>
        <taxon>Bacteria</taxon>
        <taxon>Pseudomonadati</taxon>
        <taxon>Pseudomonadota</taxon>
        <taxon>Gammaproteobacteria</taxon>
        <taxon>Enterobacterales</taxon>
        <taxon>Enterobacteriaceae</taxon>
        <taxon>ant endosymbionts</taxon>
        <taxon>Candidatus Blochmanniella</taxon>
    </lineage>
</organism>
<dbReference type="GO" id="GO:0071555">
    <property type="term" value="P:cell wall organization"/>
    <property type="evidence" value="ECO:0007669"/>
    <property type="project" value="UniProtKB-KW"/>
</dbReference>
<feature type="binding site" evidence="18">
    <location>
        <position position="233"/>
    </location>
    <ligand>
        <name>Mg(2+)</name>
        <dbReference type="ChEBI" id="CHEBI:18420"/>
    </ligand>
</feature>
<evidence type="ECO:0000256" key="3">
    <source>
        <dbReference type="ARBA" id="ARBA00007947"/>
    </source>
</evidence>
<dbReference type="Proteomes" id="UP001056209">
    <property type="component" value="Chromosome"/>
</dbReference>
<keyword evidence="4 18" id="KW-0963">Cytoplasm</keyword>
<feature type="binding site" evidence="18">
    <location>
        <position position="383"/>
    </location>
    <ligand>
        <name>UDP-N-acetyl-alpha-D-glucosamine</name>
        <dbReference type="ChEBI" id="CHEBI:57705"/>
    </ligand>
</feature>
<keyword evidence="8 18" id="KW-0677">Repeat</keyword>
<proteinExistence type="inferred from homology"/>
<name>A0A9Q8TX05_9ENTR</name>
<dbReference type="GO" id="GO:0005737">
    <property type="term" value="C:cytoplasm"/>
    <property type="evidence" value="ECO:0007669"/>
    <property type="project" value="UniProtKB-SubCell"/>
</dbReference>
<dbReference type="GO" id="GO:0016020">
    <property type="term" value="C:membrane"/>
    <property type="evidence" value="ECO:0007669"/>
    <property type="project" value="GOC"/>
</dbReference>
<feature type="binding site" evidence="18">
    <location>
        <position position="175"/>
    </location>
    <ligand>
        <name>UDP-N-acetyl-alpha-D-glucosamine</name>
        <dbReference type="ChEBI" id="CHEBI:57705"/>
    </ligand>
</feature>
<keyword evidence="5 18" id="KW-0808">Transferase</keyword>
<feature type="binding site" evidence="18">
    <location>
        <position position="144"/>
    </location>
    <ligand>
        <name>UDP-N-acetyl-alpha-D-glucosamine</name>
        <dbReference type="ChEBI" id="CHEBI:57705"/>
    </ligand>
</feature>
<evidence type="ECO:0000256" key="4">
    <source>
        <dbReference type="ARBA" id="ARBA00022490"/>
    </source>
</evidence>
<keyword evidence="12 18" id="KW-0511">Multifunctional enzyme</keyword>
<dbReference type="AlphaFoldDB" id="A0A9Q8TX05"/>
<feature type="binding site" evidence="18">
    <location>
        <position position="446"/>
    </location>
    <ligand>
        <name>acetyl-CoA</name>
        <dbReference type="ChEBI" id="CHEBI:57288"/>
    </ligand>
</feature>
<keyword evidence="7 18" id="KW-0479">Metal-binding</keyword>
<evidence type="ECO:0000256" key="17">
    <source>
        <dbReference type="ARBA" id="ARBA00049628"/>
    </source>
</evidence>
<dbReference type="InterPro" id="IPR001451">
    <property type="entry name" value="Hexapep"/>
</dbReference>
<feature type="binding site" evidence="18">
    <location>
        <position position="233"/>
    </location>
    <ligand>
        <name>UDP-N-acetyl-alpha-D-glucosamine</name>
        <dbReference type="ChEBI" id="CHEBI:57705"/>
    </ligand>
</feature>
<evidence type="ECO:0000256" key="13">
    <source>
        <dbReference type="ARBA" id="ARBA00023315"/>
    </source>
</evidence>
<dbReference type="RefSeq" id="WP_250248570.1">
    <property type="nucleotide sequence ID" value="NZ_CP097753.1"/>
</dbReference>
<feature type="domain" description="MobA-like NTP transferase" evidence="19">
    <location>
        <begin position="8"/>
        <end position="132"/>
    </location>
</feature>
<dbReference type="GO" id="GO:0009252">
    <property type="term" value="P:peptidoglycan biosynthetic process"/>
    <property type="evidence" value="ECO:0007669"/>
    <property type="project" value="UniProtKB-UniRule"/>
</dbReference>
<evidence type="ECO:0000256" key="14">
    <source>
        <dbReference type="ARBA" id="ARBA00023316"/>
    </source>
</evidence>
<comment type="catalytic activity">
    <reaction evidence="15 18">
        <text>alpha-D-glucosamine 1-phosphate + acetyl-CoA = N-acetyl-alpha-D-glucosamine 1-phosphate + CoA + H(+)</text>
        <dbReference type="Rhea" id="RHEA:13725"/>
        <dbReference type="ChEBI" id="CHEBI:15378"/>
        <dbReference type="ChEBI" id="CHEBI:57287"/>
        <dbReference type="ChEBI" id="CHEBI:57288"/>
        <dbReference type="ChEBI" id="CHEBI:57776"/>
        <dbReference type="ChEBI" id="CHEBI:58516"/>
        <dbReference type="EC" id="2.3.1.157"/>
    </reaction>
</comment>
<evidence type="ECO:0000256" key="15">
    <source>
        <dbReference type="ARBA" id="ARBA00048247"/>
    </source>
</evidence>
<feature type="binding site" evidence="18">
    <location>
        <position position="357"/>
    </location>
    <ligand>
        <name>UDP-N-acetyl-alpha-D-glucosamine</name>
        <dbReference type="ChEBI" id="CHEBI:57705"/>
    </ligand>
</feature>
<dbReference type="Pfam" id="PF00132">
    <property type="entry name" value="Hexapep"/>
    <property type="match status" value="1"/>
</dbReference>
<keyword evidence="13 18" id="KW-0012">Acyltransferase</keyword>
<evidence type="ECO:0000256" key="10">
    <source>
        <dbReference type="ARBA" id="ARBA00022960"/>
    </source>
</evidence>
<feature type="binding site" evidence="18">
    <location>
        <position position="109"/>
    </location>
    <ligand>
        <name>Mg(2+)</name>
        <dbReference type="ChEBI" id="CHEBI:18420"/>
    </ligand>
</feature>
<dbReference type="HAMAP" id="MF_01631">
    <property type="entry name" value="GlmU"/>
    <property type="match status" value="1"/>
</dbReference>
<feature type="region of interest" description="Linker" evidence="18">
    <location>
        <begin position="236"/>
        <end position="256"/>
    </location>
</feature>
<feature type="binding site" evidence="18">
    <location>
        <begin position="85"/>
        <end position="86"/>
    </location>
    <ligand>
        <name>UDP-N-acetyl-alpha-D-glucosamine</name>
        <dbReference type="ChEBI" id="CHEBI:57705"/>
    </ligand>
</feature>
<dbReference type="CDD" id="cd03353">
    <property type="entry name" value="LbH_GlmU_C"/>
    <property type="match status" value="1"/>
</dbReference>
<feature type="binding site" evidence="18">
    <location>
        <begin position="392"/>
        <end position="393"/>
    </location>
    <ligand>
        <name>acetyl-CoA</name>
        <dbReference type="ChEBI" id="CHEBI:57288"/>
    </ligand>
</feature>
<dbReference type="Gene3D" id="2.160.10.10">
    <property type="entry name" value="Hexapeptide repeat proteins"/>
    <property type="match status" value="1"/>
</dbReference>
<comment type="subcellular location">
    <subcellularLocation>
        <location evidence="1 18">Cytoplasm</location>
    </subcellularLocation>
</comment>
<evidence type="ECO:0000256" key="9">
    <source>
        <dbReference type="ARBA" id="ARBA00022842"/>
    </source>
</evidence>
<dbReference type="PANTHER" id="PTHR43584:SF3">
    <property type="entry name" value="BIFUNCTIONAL PROTEIN GLMU"/>
    <property type="match status" value="1"/>
</dbReference>
<comment type="pathway">
    <text evidence="18">Nucleotide-sugar biosynthesis; UDP-N-acetyl-alpha-D-glucosamine biosynthesis; N-acetyl-alpha-D-glucosamine 1-phosphate from alpha-D-glucosamine 6-phosphate (route II): step 2/2.</text>
</comment>
<comment type="similarity">
    <text evidence="3 18">In the N-terminal section; belongs to the N-acetylglucosamine-1-phosphate uridyltransferase family.</text>
</comment>
<evidence type="ECO:0000256" key="12">
    <source>
        <dbReference type="ARBA" id="ARBA00023268"/>
    </source>
</evidence>
<dbReference type="InterPro" id="IPR025877">
    <property type="entry name" value="MobA-like_NTP_Trfase"/>
</dbReference>
<feature type="binding site" evidence="18">
    <location>
        <position position="386"/>
    </location>
    <ligand>
        <name>acetyl-CoA</name>
        <dbReference type="ChEBI" id="CHEBI:57288"/>
    </ligand>
</feature>
<dbReference type="Pfam" id="PF12804">
    <property type="entry name" value="NTP_transf_3"/>
    <property type="match status" value="1"/>
</dbReference>
<comment type="pathway">
    <text evidence="18">Nucleotide-sugar biosynthesis; UDP-N-acetyl-alpha-D-glucosamine biosynthesis; UDP-N-acetyl-alpha-D-glucosamine from N-acetyl-alpha-D-glucosamine 1-phosphate: step 1/1.</text>
</comment>
<feature type="region of interest" description="N-acetyltransferase" evidence="18">
    <location>
        <begin position="257"/>
        <end position="462"/>
    </location>
</feature>
<reference evidence="20" key="1">
    <citation type="submission" date="2022-05" db="EMBL/GenBank/DDBJ databases">
        <title>Impact of host demography and evolutionary history on endosymbiont molecular evolution: a test in carpenter ants (Genus Camponotus) and their Blochmannia endosymbionts.</title>
        <authorList>
            <person name="Manthey J.D."/>
            <person name="Giron J.C."/>
            <person name="Hruska J.P."/>
        </authorList>
    </citation>
    <scope>NUCLEOTIDE SEQUENCE</scope>
    <source>
        <strain evidence="20">C-039</strain>
    </source>
</reference>
<dbReference type="InterPro" id="IPR005882">
    <property type="entry name" value="Bifunctional_GlmU"/>
</dbReference>
<evidence type="ECO:0000256" key="1">
    <source>
        <dbReference type="ARBA" id="ARBA00004496"/>
    </source>
</evidence>
<dbReference type="GO" id="GO:0008360">
    <property type="term" value="P:regulation of cell shape"/>
    <property type="evidence" value="ECO:0007669"/>
    <property type="project" value="UniProtKB-KW"/>
</dbReference>
<accession>A0A9Q8TX05</accession>
<comment type="catalytic activity">
    <reaction evidence="16 18">
        <text>N-acetyl-alpha-D-glucosamine 1-phosphate + UTP + H(+) = UDP-N-acetyl-alpha-D-glucosamine + diphosphate</text>
        <dbReference type="Rhea" id="RHEA:13509"/>
        <dbReference type="ChEBI" id="CHEBI:15378"/>
        <dbReference type="ChEBI" id="CHEBI:33019"/>
        <dbReference type="ChEBI" id="CHEBI:46398"/>
        <dbReference type="ChEBI" id="CHEBI:57705"/>
        <dbReference type="ChEBI" id="CHEBI:57776"/>
        <dbReference type="EC" id="2.7.7.23"/>
    </reaction>
</comment>
<feature type="binding site" evidence="18">
    <location>
        <position position="372"/>
    </location>
    <ligand>
        <name>UDP-N-acetyl-alpha-D-glucosamine</name>
        <dbReference type="ChEBI" id="CHEBI:57705"/>
    </ligand>
</feature>
<evidence type="ECO:0000313" key="21">
    <source>
        <dbReference type="Proteomes" id="UP001056209"/>
    </source>
</evidence>
<feature type="binding site" evidence="18">
    <location>
        <position position="25"/>
    </location>
    <ligand>
        <name>UDP-N-acetyl-alpha-D-glucosamine</name>
        <dbReference type="ChEBI" id="CHEBI:57705"/>
    </ligand>
</feature>
<dbReference type="GO" id="GO:0019134">
    <property type="term" value="F:glucosamine-1-phosphate N-acetyltransferase activity"/>
    <property type="evidence" value="ECO:0007669"/>
    <property type="project" value="UniProtKB-UniRule"/>
</dbReference>
<sequence>MSHVSFSAIILAAGKGNRMLSDIPKPLHQIGGKCILQHLIDSVAQTGVQRIYIVYGYKGEAIMEKINTDRYKVPVHWIFQHELAGTGNAAQRALSIISDSEEILFLYGDVPFVSYRTLQRLHTIKSQCDISMLTAILSNPNGYGRIIRNQKGNVINIIEHDDMINDDHKKIKEVNTGIFIAISGNLKRWLDSLTIHRSKDEFYLTDIIQIAHQSGYSIHTIHPYDTFEIMGVNSKSDLVSLDRQYQQRQAQRLLSSGVTISDPNRFDLRGTLVCGKDVYIDVNVIIEGNVSLGNRVKVGANCILKDTVIEDDVVIYPFSIVENAKISIQSNIGPFVRLRPGTELKENSHVGNFVEIKNTQLGKQSKVRHLSYLGDAEIGAQVNIGAGTIICNYDGINKHHTVIGDGVFIGADSQLVAPVTVGKNATIGAGTTVTQDVPAGETIISRIRQFSILNWKRSKNKK</sequence>
<evidence type="ECO:0000256" key="6">
    <source>
        <dbReference type="ARBA" id="ARBA00022695"/>
    </source>
</evidence>
<evidence type="ECO:0000256" key="5">
    <source>
        <dbReference type="ARBA" id="ARBA00022679"/>
    </source>
</evidence>
<dbReference type="NCBIfam" id="TIGR01173">
    <property type="entry name" value="glmU"/>
    <property type="match status" value="1"/>
</dbReference>
<dbReference type="InterPro" id="IPR038009">
    <property type="entry name" value="GlmU_C_LbH"/>
</dbReference>
<evidence type="ECO:0000256" key="7">
    <source>
        <dbReference type="ARBA" id="ARBA00022723"/>
    </source>
</evidence>
<feature type="binding site" evidence="18">
    <location>
        <position position="159"/>
    </location>
    <ligand>
        <name>UDP-N-acetyl-alpha-D-glucosamine</name>
        <dbReference type="ChEBI" id="CHEBI:57705"/>
    </ligand>
</feature>
<dbReference type="PROSITE" id="PS00101">
    <property type="entry name" value="HEXAPEP_TRANSFERASES"/>
    <property type="match status" value="1"/>
</dbReference>
<evidence type="ECO:0000256" key="2">
    <source>
        <dbReference type="ARBA" id="ARBA00007707"/>
    </source>
</evidence>
<dbReference type="EC" id="2.3.1.157" evidence="18"/>
<dbReference type="SUPFAM" id="SSF53448">
    <property type="entry name" value="Nucleotide-diphospho-sugar transferases"/>
    <property type="match status" value="1"/>
</dbReference>
<keyword evidence="6 18" id="KW-0548">Nucleotidyltransferase</keyword>
<evidence type="ECO:0000256" key="8">
    <source>
        <dbReference type="ARBA" id="ARBA00022737"/>
    </source>
</evidence>
<feature type="binding site" evidence="18">
    <location>
        <position position="80"/>
    </location>
    <ligand>
        <name>UDP-N-acetyl-alpha-D-glucosamine</name>
        <dbReference type="ChEBI" id="CHEBI:57705"/>
    </ligand>
</feature>
<feature type="binding site" evidence="18">
    <location>
        <position position="339"/>
    </location>
    <ligand>
        <name>UDP-N-acetyl-alpha-D-glucosamine</name>
        <dbReference type="ChEBI" id="CHEBI:57705"/>
    </ligand>
</feature>
<evidence type="ECO:0000256" key="18">
    <source>
        <dbReference type="HAMAP-Rule" id="MF_01631"/>
    </source>
</evidence>
<keyword evidence="10 18" id="KW-0133">Cell shape</keyword>
<dbReference type="InterPro" id="IPR029044">
    <property type="entry name" value="Nucleotide-diphossugar_trans"/>
</dbReference>
<comment type="cofactor">
    <cofactor evidence="18">
        <name>Mg(2+)</name>
        <dbReference type="ChEBI" id="CHEBI:18420"/>
    </cofactor>
    <text evidence="18">Binds 1 Mg(2+) ion per subunit.</text>
</comment>
<comment type="caution">
    <text evidence="18">Lacks conserved residue(s) required for the propagation of feature annotation.</text>
</comment>
<dbReference type="PANTHER" id="PTHR43584">
    <property type="entry name" value="NUCLEOTIDYL TRANSFERASE"/>
    <property type="match status" value="1"/>
</dbReference>
<comment type="similarity">
    <text evidence="2 18">In the C-terminal section; belongs to the transferase hexapeptide repeat family.</text>
</comment>
<evidence type="ECO:0000256" key="16">
    <source>
        <dbReference type="ARBA" id="ARBA00048493"/>
    </source>
</evidence>
<gene>
    <name evidence="18 20" type="primary">glmU</name>
    <name evidence="20" type="ORF">M9393_03215</name>
</gene>
<dbReference type="EMBL" id="CP097753">
    <property type="protein sequence ID" value="URJ28153.1"/>
    <property type="molecule type" value="Genomic_DNA"/>
</dbReference>
<evidence type="ECO:0000313" key="20">
    <source>
        <dbReference type="EMBL" id="URJ28153.1"/>
    </source>
</evidence>
<feature type="binding site" evidence="18">
    <location>
        <begin position="107"/>
        <end position="109"/>
    </location>
    <ligand>
        <name>UDP-N-acetyl-alpha-D-glucosamine</name>
        <dbReference type="ChEBI" id="CHEBI:57705"/>
    </ligand>
</feature>
<dbReference type="GO" id="GO:0006048">
    <property type="term" value="P:UDP-N-acetylglucosamine biosynthetic process"/>
    <property type="evidence" value="ECO:0007669"/>
    <property type="project" value="InterPro"/>
</dbReference>
<dbReference type="SUPFAM" id="SSF51161">
    <property type="entry name" value="Trimeric LpxA-like enzymes"/>
    <property type="match status" value="1"/>
</dbReference>
<keyword evidence="11 18" id="KW-0573">Peptidoglycan synthesis</keyword>
<dbReference type="InterPro" id="IPR011004">
    <property type="entry name" value="Trimer_LpxA-like_sf"/>
</dbReference>
<dbReference type="InterPro" id="IPR050065">
    <property type="entry name" value="GlmU-like"/>
</dbReference>
<keyword evidence="14 18" id="KW-0961">Cell wall biogenesis/degradation</keyword>
<feature type="binding site" evidence="18">
    <location>
        <position position="429"/>
    </location>
    <ligand>
        <name>acetyl-CoA</name>
        <dbReference type="ChEBI" id="CHEBI:57288"/>
    </ligand>
</feature>
<feature type="active site" description="Proton acceptor" evidence="18">
    <location>
        <position position="369"/>
    </location>
</feature>
<dbReference type="GO" id="GO:0000287">
    <property type="term" value="F:magnesium ion binding"/>
    <property type="evidence" value="ECO:0007669"/>
    <property type="project" value="UniProtKB-UniRule"/>
</dbReference>
<protein>
    <recommendedName>
        <fullName evidence="18">Bifunctional protein GlmU</fullName>
    </recommendedName>
    <domain>
        <recommendedName>
            <fullName evidence="18">UDP-N-acetylglucosamine pyrophosphorylase</fullName>
            <ecNumber evidence="18">2.7.7.23</ecNumber>
        </recommendedName>
        <alternativeName>
            <fullName evidence="18">N-acetylglucosamine-1-phosphate uridyltransferase</fullName>
        </alternativeName>
    </domain>
    <domain>
        <recommendedName>
            <fullName evidence="18">Glucosamine-1-phosphate N-acetyltransferase</fullName>
            <ecNumber evidence="18">2.3.1.157</ecNumber>
        </recommendedName>
    </domain>
</protein>
<evidence type="ECO:0000256" key="11">
    <source>
        <dbReference type="ARBA" id="ARBA00022984"/>
    </source>
</evidence>
<dbReference type="CDD" id="cd02540">
    <property type="entry name" value="GT2_GlmU_N_bac"/>
    <property type="match status" value="1"/>
</dbReference>
<comment type="subunit">
    <text evidence="18">Homotrimer.</text>
</comment>
<keyword evidence="9 18" id="KW-0460">Magnesium</keyword>
<dbReference type="GO" id="GO:0009245">
    <property type="term" value="P:lipid A biosynthetic process"/>
    <property type="evidence" value="ECO:0007669"/>
    <property type="project" value="UniProtKB-UniRule"/>
</dbReference>
<dbReference type="GO" id="GO:0003977">
    <property type="term" value="F:UDP-N-acetylglucosamine diphosphorylase activity"/>
    <property type="evidence" value="ECO:0007669"/>
    <property type="project" value="UniProtKB-UniRule"/>
</dbReference>
<feature type="binding site" evidence="18">
    <location>
        <begin position="11"/>
        <end position="14"/>
    </location>
    <ligand>
        <name>UDP-N-acetyl-alpha-D-glucosamine</name>
        <dbReference type="ChEBI" id="CHEBI:57705"/>
    </ligand>
</feature>